<dbReference type="InterPro" id="IPR043129">
    <property type="entry name" value="ATPase_NBD"/>
</dbReference>
<keyword evidence="2" id="KW-0808">Transferase</keyword>
<dbReference type="InterPro" id="IPR000600">
    <property type="entry name" value="ROK"/>
</dbReference>
<gene>
    <name evidence="2" type="ORF">SAMN05192553_105168</name>
</gene>
<evidence type="ECO:0000313" key="2">
    <source>
        <dbReference type="EMBL" id="SEJ57348.1"/>
    </source>
</evidence>
<dbReference type="GO" id="GO:0016301">
    <property type="term" value="F:kinase activity"/>
    <property type="evidence" value="ECO:0007669"/>
    <property type="project" value="UniProtKB-KW"/>
</dbReference>
<dbReference type="PANTHER" id="PTHR18964:SF149">
    <property type="entry name" value="BIFUNCTIONAL UDP-N-ACETYLGLUCOSAMINE 2-EPIMERASE_N-ACETYLMANNOSAMINE KINASE"/>
    <property type="match status" value="1"/>
</dbReference>
<evidence type="ECO:0000256" key="1">
    <source>
        <dbReference type="ARBA" id="ARBA00006479"/>
    </source>
</evidence>
<keyword evidence="3" id="KW-1185">Reference proteome</keyword>
<dbReference type="Gene3D" id="3.30.420.40">
    <property type="match status" value="2"/>
</dbReference>
<sequence length="284" mass="30598">MKQYLGIDIGGSHISAGLLTADGKDIADENLVRKPVNSLASREEILAAWAACIQGLGPTKNTLLGIAMPAPFDYEQGISLMVDQGKYLALYEVNVTTELSERLRIPAENIRFMNDAAAFLQGEAGVAGWDNGAHLMGLTFGTGLGGAFKSGDLAEDGALWSTPFKEGIAEDYLSTSFFSKWAKERFGHSVVGLKPLLEDADTRAETLEMLGVFGRNLADLIEIQAKIRKIDAVVLGGNMVKAADHFLPQVRQLLNARGLQLDIRISRLGEKAAMIGAASIHREI</sequence>
<dbReference type="CDD" id="cd23763">
    <property type="entry name" value="ASKHA_ATPase_ROK"/>
    <property type="match status" value="1"/>
</dbReference>
<dbReference type="STRING" id="1416801.SAMN05192553_105168"/>
<dbReference type="PANTHER" id="PTHR18964">
    <property type="entry name" value="ROK (REPRESSOR, ORF, KINASE) FAMILY"/>
    <property type="match status" value="1"/>
</dbReference>
<dbReference type="EMBL" id="FNZH01000005">
    <property type="protein sequence ID" value="SEJ57348.1"/>
    <property type="molecule type" value="Genomic_DNA"/>
</dbReference>
<dbReference type="Proteomes" id="UP000199403">
    <property type="component" value="Unassembled WGS sequence"/>
</dbReference>
<name>A0A1H6ZVT0_9BACT</name>
<dbReference type="SUPFAM" id="SSF53067">
    <property type="entry name" value="Actin-like ATPase domain"/>
    <property type="match status" value="1"/>
</dbReference>
<evidence type="ECO:0000313" key="3">
    <source>
        <dbReference type="Proteomes" id="UP000199403"/>
    </source>
</evidence>
<protein>
    <submittedName>
        <fullName evidence="2">Glucokinase</fullName>
    </submittedName>
</protein>
<dbReference type="Pfam" id="PF00480">
    <property type="entry name" value="ROK"/>
    <property type="match status" value="1"/>
</dbReference>
<dbReference type="AlphaFoldDB" id="A0A1H6ZVT0"/>
<reference evidence="3" key="1">
    <citation type="submission" date="2016-10" db="EMBL/GenBank/DDBJ databases">
        <authorList>
            <person name="Varghese N."/>
            <person name="Submissions S."/>
        </authorList>
    </citation>
    <scope>NUCLEOTIDE SEQUENCE [LARGE SCALE GENOMIC DNA]</scope>
    <source>
        <strain evidence="3">IBRC-M 10761</strain>
    </source>
</reference>
<keyword evidence="2" id="KW-0418">Kinase</keyword>
<organism evidence="2 3">
    <name type="scientific">Cyclobacterium xiamenense</name>
    <dbReference type="NCBI Taxonomy" id="1297121"/>
    <lineage>
        <taxon>Bacteria</taxon>
        <taxon>Pseudomonadati</taxon>
        <taxon>Bacteroidota</taxon>
        <taxon>Cytophagia</taxon>
        <taxon>Cytophagales</taxon>
        <taxon>Cyclobacteriaceae</taxon>
        <taxon>Cyclobacterium</taxon>
    </lineage>
</organism>
<accession>A0A1H6ZVT0</accession>
<dbReference type="OrthoDB" id="49666at2"/>
<comment type="similarity">
    <text evidence="1">Belongs to the ROK (NagC/XylR) family.</text>
</comment>
<dbReference type="RefSeq" id="WP_092176544.1">
    <property type="nucleotide sequence ID" value="NZ_FNZH01000005.1"/>
</dbReference>
<proteinExistence type="inferred from homology"/>